<dbReference type="Proteomes" id="UP000014977">
    <property type="component" value="Unassembled WGS sequence"/>
</dbReference>
<dbReference type="FunFam" id="3.20.20.70:FF:000030">
    <property type="entry name" value="Nicotinate-nucleotide pyrophosphorylase, carboxylating"/>
    <property type="match status" value="1"/>
</dbReference>
<comment type="similarity">
    <text evidence="3 12">Belongs to the NadC/ModD family.</text>
</comment>
<dbReference type="GO" id="GO:0004514">
    <property type="term" value="F:nicotinate-nucleotide diphosphorylase (carboxylating) activity"/>
    <property type="evidence" value="ECO:0007669"/>
    <property type="project" value="UniProtKB-EC"/>
</dbReference>
<name>S7TYS0_DESML</name>
<feature type="domain" description="Quinolinate phosphoribosyl transferase N-terminal" evidence="15">
    <location>
        <begin position="34"/>
        <end position="119"/>
    </location>
</feature>
<dbReference type="InterPro" id="IPR002638">
    <property type="entry name" value="Quinolinate_PRibosylTrfase_C"/>
</dbReference>
<evidence type="ECO:0000256" key="2">
    <source>
        <dbReference type="ARBA" id="ARBA00004893"/>
    </source>
</evidence>
<keyword evidence="8 12" id="KW-0808">Transferase</keyword>
<dbReference type="InterPro" id="IPR022412">
    <property type="entry name" value="Quinolinate_PRibosylTrfase_N"/>
</dbReference>
<keyword evidence="17" id="KW-1185">Reference proteome</keyword>
<comment type="subunit">
    <text evidence="4">Hexamer formed by 3 homodimers.</text>
</comment>
<dbReference type="STRING" id="897.B2D07_00425"/>
<evidence type="ECO:0000256" key="12">
    <source>
        <dbReference type="PIRNR" id="PIRNR006250"/>
    </source>
</evidence>
<dbReference type="InterPro" id="IPR004393">
    <property type="entry name" value="NadC"/>
</dbReference>
<evidence type="ECO:0000256" key="6">
    <source>
        <dbReference type="ARBA" id="ARBA00022642"/>
    </source>
</evidence>
<dbReference type="UniPathway" id="UPA00253">
    <property type="reaction ID" value="UER00331"/>
</dbReference>
<feature type="domain" description="Quinolinate phosphoribosyl transferase C-terminal" evidence="14">
    <location>
        <begin position="121"/>
        <end position="285"/>
    </location>
</feature>
<dbReference type="InterPro" id="IPR027277">
    <property type="entry name" value="NadC/ModD"/>
</dbReference>
<feature type="binding site" evidence="13">
    <location>
        <position position="176"/>
    </location>
    <ligand>
        <name>substrate</name>
    </ligand>
</feature>
<evidence type="ECO:0000256" key="13">
    <source>
        <dbReference type="PIRSR" id="PIRSR006250-1"/>
    </source>
</evidence>
<reference evidence="16 17" key="1">
    <citation type="journal article" date="2013" name="Genome Announc.">
        <title>Draft genome sequences for three mercury-methylating, sulfate-reducing bacteria.</title>
        <authorList>
            <person name="Brown S.D."/>
            <person name="Hurt R.A.Jr."/>
            <person name="Gilmour C.C."/>
            <person name="Elias D.A."/>
        </authorList>
    </citation>
    <scope>NUCLEOTIDE SEQUENCE [LARGE SCALE GENOMIC DNA]</scope>
    <source>
        <strain evidence="16 17">DSM 2059</strain>
    </source>
</reference>
<dbReference type="AlphaFoldDB" id="S7TYS0"/>
<comment type="catalytic activity">
    <reaction evidence="10">
        <text>nicotinate beta-D-ribonucleotide + CO2 + diphosphate = quinolinate + 5-phospho-alpha-D-ribose 1-diphosphate + 2 H(+)</text>
        <dbReference type="Rhea" id="RHEA:12733"/>
        <dbReference type="ChEBI" id="CHEBI:15378"/>
        <dbReference type="ChEBI" id="CHEBI:16526"/>
        <dbReference type="ChEBI" id="CHEBI:29959"/>
        <dbReference type="ChEBI" id="CHEBI:33019"/>
        <dbReference type="ChEBI" id="CHEBI:57502"/>
        <dbReference type="ChEBI" id="CHEBI:58017"/>
        <dbReference type="EC" id="2.4.2.19"/>
    </reaction>
</comment>
<dbReference type="InterPro" id="IPR036068">
    <property type="entry name" value="Nicotinate_pribotase-like_C"/>
</dbReference>
<evidence type="ECO:0000256" key="7">
    <source>
        <dbReference type="ARBA" id="ARBA00022676"/>
    </source>
</evidence>
<evidence type="ECO:0000259" key="15">
    <source>
        <dbReference type="Pfam" id="PF02749"/>
    </source>
</evidence>
<keyword evidence="7 12" id="KW-0328">Glycosyltransferase</keyword>
<organism evidence="16 17">
    <name type="scientific">Desulfococcus multivorans DSM 2059</name>
    <dbReference type="NCBI Taxonomy" id="1121405"/>
    <lineage>
        <taxon>Bacteria</taxon>
        <taxon>Pseudomonadati</taxon>
        <taxon>Thermodesulfobacteriota</taxon>
        <taxon>Desulfobacteria</taxon>
        <taxon>Desulfobacterales</taxon>
        <taxon>Desulfococcaceae</taxon>
        <taxon>Desulfococcus</taxon>
    </lineage>
</organism>
<proteinExistence type="inferred from homology"/>
<evidence type="ECO:0000313" key="17">
    <source>
        <dbReference type="Proteomes" id="UP000014977"/>
    </source>
</evidence>
<dbReference type="PANTHER" id="PTHR32179:SF3">
    <property type="entry name" value="NICOTINATE-NUCLEOTIDE PYROPHOSPHORYLASE [CARBOXYLATING]"/>
    <property type="match status" value="1"/>
</dbReference>
<evidence type="ECO:0000259" key="14">
    <source>
        <dbReference type="Pfam" id="PF01729"/>
    </source>
</evidence>
<dbReference type="NCBIfam" id="TIGR00078">
    <property type="entry name" value="nadC"/>
    <property type="match status" value="1"/>
</dbReference>
<dbReference type="SUPFAM" id="SSF51690">
    <property type="entry name" value="Nicotinate/Quinolinate PRTase C-terminal domain-like"/>
    <property type="match status" value="1"/>
</dbReference>
<dbReference type="PANTHER" id="PTHR32179">
    <property type="entry name" value="NICOTINATE-NUCLEOTIDE PYROPHOSPHORYLASE [CARBOXYLATING]"/>
    <property type="match status" value="1"/>
</dbReference>
<dbReference type="InterPro" id="IPR013785">
    <property type="entry name" value="Aldolase_TIM"/>
</dbReference>
<dbReference type="Gene3D" id="3.90.1170.20">
    <property type="entry name" value="Quinolinate phosphoribosyl transferase, N-terminal domain"/>
    <property type="match status" value="1"/>
</dbReference>
<comment type="pathway">
    <text evidence="2">Cofactor biosynthesis; NAD(+) biosynthesis; nicotinate D-ribonucleotide from quinolinate: step 1/1.</text>
</comment>
<dbReference type="Pfam" id="PF02749">
    <property type="entry name" value="QRPTase_N"/>
    <property type="match status" value="1"/>
</dbReference>
<dbReference type="GO" id="GO:0034213">
    <property type="term" value="P:quinolinate catabolic process"/>
    <property type="evidence" value="ECO:0007669"/>
    <property type="project" value="TreeGrafter"/>
</dbReference>
<accession>S7TYS0</accession>
<dbReference type="RefSeq" id="WP_020876256.1">
    <property type="nucleotide sequence ID" value="NZ_ATHJ01000071.1"/>
</dbReference>
<comment type="function">
    <text evidence="1">Involved in the catabolism of quinolinic acid (QA).</text>
</comment>
<feature type="binding site" evidence="13">
    <location>
        <position position="166"/>
    </location>
    <ligand>
        <name>substrate</name>
    </ligand>
</feature>
<evidence type="ECO:0000256" key="11">
    <source>
        <dbReference type="ARBA" id="ARBA00069173"/>
    </source>
</evidence>
<evidence type="ECO:0000256" key="10">
    <source>
        <dbReference type="ARBA" id="ARBA00047445"/>
    </source>
</evidence>
<dbReference type="EC" id="2.4.2.19" evidence="5"/>
<dbReference type="PATRIC" id="fig|1121405.3.peg.1338"/>
<feature type="binding site" evidence="13">
    <location>
        <begin position="142"/>
        <end position="144"/>
    </location>
    <ligand>
        <name>substrate</name>
    </ligand>
</feature>
<evidence type="ECO:0000256" key="3">
    <source>
        <dbReference type="ARBA" id="ARBA00009400"/>
    </source>
</evidence>
<feature type="binding site" evidence="13">
    <location>
        <position position="109"/>
    </location>
    <ligand>
        <name>substrate</name>
    </ligand>
</feature>
<comment type="caution">
    <text evidence="16">The sequence shown here is derived from an EMBL/GenBank/DDBJ whole genome shotgun (WGS) entry which is preliminary data.</text>
</comment>
<dbReference type="InterPro" id="IPR037128">
    <property type="entry name" value="Quinolinate_PRibosylTase_N_sf"/>
</dbReference>
<gene>
    <name evidence="16" type="ORF">dsmv_1874</name>
</gene>
<dbReference type="GO" id="GO:0009435">
    <property type="term" value="P:NAD+ biosynthetic process"/>
    <property type="evidence" value="ECO:0007669"/>
    <property type="project" value="UniProtKB-UniPathway"/>
</dbReference>
<keyword evidence="6" id="KW-0662">Pyridine nucleotide biosynthesis</keyword>
<dbReference type="PIRSF" id="PIRSF006250">
    <property type="entry name" value="NadC_ModD"/>
    <property type="match status" value="1"/>
</dbReference>
<dbReference type="Gene3D" id="3.20.20.70">
    <property type="entry name" value="Aldolase class I"/>
    <property type="match status" value="1"/>
</dbReference>
<dbReference type="Pfam" id="PF01729">
    <property type="entry name" value="QRPTase_C"/>
    <property type="match status" value="1"/>
</dbReference>
<protein>
    <recommendedName>
        <fullName evidence="11">Probable nicotinate-nucleotide pyrophosphorylase [carboxylating]</fullName>
        <ecNumber evidence="5">2.4.2.19</ecNumber>
    </recommendedName>
    <alternativeName>
        <fullName evidence="9">Quinolinate phosphoribosyltransferase [decarboxylating]</fullName>
    </alternativeName>
</protein>
<dbReference type="SUPFAM" id="SSF54675">
    <property type="entry name" value="Nicotinate/Quinolinate PRTase N-terminal domain-like"/>
    <property type="match status" value="1"/>
</dbReference>
<dbReference type="EMBL" id="ATHJ01000071">
    <property type="protein sequence ID" value="EPR41875.1"/>
    <property type="molecule type" value="Genomic_DNA"/>
</dbReference>
<feature type="binding site" evidence="13">
    <location>
        <position position="227"/>
    </location>
    <ligand>
        <name>substrate</name>
    </ligand>
</feature>
<feature type="binding site" evidence="13">
    <location>
        <begin position="250"/>
        <end position="252"/>
    </location>
    <ligand>
        <name>substrate</name>
    </ligand>
</feature>
<evidence type="ECO:0000256" key="8">
    <source>
        <dbReference type="ARBA" id="ARBA00022679"/>
    </source>
</evidence>
<feature type="binding site" evidence="13">
    <location>
        <position position="206"/>
    </location>
    <ligand>
        <name>substrate</name>
    </ligand>
</feature>
<dbReference type="GO" id="GO:0005737">
    <property type="term" value="C:cytoplasm"/>
    <property type="evidence" value="ECO:0007669"/>
    <property type="project" value="TreeGrafter"/>
</dbReference>
<evidence type="ECO:0000256" key="1">
    <source>
        <dbReference type="ARBA" id="ARBA00003237"/>
    </source>
</evidence>
<evidence type="ECO:0000256" key="4">
    <source>
        <dbReference type="ARBA" id="ARBA00011218"/>
    </source>
</evidence>
<dbReference type="eggNOG" id="COG0157">
    <property type="taxonomic scope" value="Bacteria"/>
</dbReference>
<dbReference type="FunFam" id="3.90.1170.20:FF:000001">
    <property type="entry name" value="Nicotinate-nucleotide diphosphorylase (Carboxylating)"/>
    <property type="match status" value="1"/>
</dbReference>
<dbReference type="CDD" id="cd01572">
    <property type="entry name" value="QPRTase"/>
    <property type="match status" value="1"/>
</dbReference>
<evidence type="ECO:0000256" key="5">
    <source>
        <dbReference type="ARBA" id="ARBA00011944"/>
    </source>
</evidence>
<evidence type="ECO:0000313" key="16">
    <source>
        <dbReference type="EMBL" id="EPR41875.1"/>
    </source>
</evidence>
<feature type="binding site" evidence="13">
    <location>
        <begin position="271"/>
        <end position="273"/>
    </location>
    <ligand>
        <name>substrate</name>
    </ligand>
</feature>
<sequence length="295" mass="31082">MTDIHISGISPEPMPEGAAAVVLAALSEDMGDGDITTLGTVPPEAAFTGTFTAKEAGVVAGLAVAGLTFSLLDDTVTFDARISDGETVRAGQIIAEVRGSGRAILSGERTALNFLQRMSGIATLTHRFTEAVKGTSAVILDTRKTAPGLRLFDKWAVRLGGGRNHRFGLYDMALIKDNHITAAGSITRAVAGVRAADDRKRPIEVEVKDLTELQEALALLPDRIMLDNMTPDQMRTAVRIAAGRVPLEASGNVTPDTVKDIAATGVDCISVGMLTHSAKALDISLLIRNIPPIHP</sequence>
<evidence type="ECO:0000256" key="9">
    <source>
        <dbReference type="ARBA" id="ARBA00033102"/>
    </source>
</evidence>